<dbReference type="EMBL" id="JBHSMH010000095">
    <property type="protein sequence ID" value="MFC5471267.1"/>
    <property type="molecule type" value="Genomic_DNA"/>
</dbReference>
<evidence type="ECO:0000313" key="1">
    <source>
        <dbReference type="EMBL" id="MFC5471267.1"/>
    </source>
</evidence>
<accession>A0ABW0M2B0</accession>
<dbReference type="RefSeq" id="WP_209748249.1">
    <property type="nucleotide sequence ID" value="NZ_JBHSMH010000095.1"/>
</dbReference>
<sequence>MSEFTCGVLFLRKDIRLISSYVQRITTFNCIVNHLNPKWSVVFIPQTVSIENFCENLSNKLPLLSFWNNEDHGWGYQLFLRGSLNVEFNLEYDSNEYHIGKEVDHSAVIAVFKPTKKKSISPQDAMVDGNNVEYFKMIMGLEKMSWLNYDKCDEDVLDSNIEIESCENTTFKIVDKEITDLSPFRKNGKYGYINDEGDIVVKPIFDQVDYFSNGLGLVNYKGKIGFINYAGEYVLEPVYDWASSFSDNRCVVDLGTRSLVITKAGEIISEIDRISYEFFWQFSEGIVKVETRDRLIGFMNEHGSWVIKPKYKEAGHFNDGFAWVTLPSGRTVYIDDNERILQVPQGYSVGCAFSEGVAIVSQRFSCGVIDTKGTLLLDHLPFTTDFFKEGLLAIKCEHQYQYINIHGEVVIEPAFDEAFSFSNGVAMVDIKGRTSFIDKSGRLLYKPQKYYNTIMQSIRENTIFKTGHKDRFMYVSKLTGEPVFYLEEHDI</sequence>
<evidence type="ECO:0000313" key="2">
    <source>
        <dbReference type="Proteomes" id="UP001596105"/>
    </source>
</evidence>
<dbReference type="PANTHER" id="PTHR37841:SF1">
    <property type="entry name" value="DUF3298 DOMAIN-CONTAINING PROTEIN"/>
    <property type="match status" value="1"/>
</dbReference>
<organism evidence="1 2">
    <name type="scientific">Cohnella suwonensis</name>
    <dbReference type="NCBI Taxonomy" id="696072"/>
    <lineage>
        <taxon>Bacteria</taxon>
        <taxon>Bacillati</taxon>
        <taxon>Bacillota</taxon>
        <taxon>Bacilli</taxon>
        <taxon>Bacillales</taxon>
        <taxon>Paenibacillaceae</taxon>
        <taxon>Cohnella</taxon>
    </lineage>
</organism>
<dbReference type="PANTHER" id="PTHR37841">
    <property type="entry name" value="GLR2918 PROTEIN"/>
    <property type="match status" value="1"/>
</dbReference>
<comment type="caution">
    <text evidence="1">The sequence shown here is derived from an EMBL/GenBank/DDBJ whole genome shotgun (WGS) entry which is preliminary data.</text>
</comment>
<proteinExistence type="predicted"/>
<protein>
    <submittedName>
        <fullName evidence="1">WG repeat-containing protein</fullName>
    </submittedName>
</protein>
<gene>
    <name evidence="1" type="ORF">ACFPPD_21490</name>
</gene>
<keyword evidence="2" id="KW-1185">Reference proteome</keyword>
<dbReference type="InterPro" id="IPR032774">
    <property type="entry name" value="WG_beta_rep"/>
</dbReference>
<name>A0ABW0M2B0_9BACL</name>
<dbReference type="Proteomes" id="UP001596105">
    <property type="component" value="Unassembled WGS sequence"/>
</dbReference>
<dbReference type="Pfam" id="PF14903">
    <property type="entry name" value="WG_beta_rep"/>
    <property type="match status" value="4"/>
</dbReference>
<reference evidence="2" key="1">
    <citation type="journal article" date="2019" name="Int. J. Syst. Evol. Microbiol.">
        <title>The Global Catalogue of Microorganisms (GCM) 10K type strain sequencing project: providing services to taxonomists for standard genome sequencing and annotation.</title>
        <authorList>
            <consortium name="The Broad Institute Genomics Platform"/>
            <consortium name="The Broad Institute Genome Sequencing Center for Infectious Disease"/>
            <person name="Wu L."/>
            <person name="Ma J."/>
        </authorList>
    </citation>
    <scope>NUCLEOTIDE SEQUENCE [LARGE SCALE GENOMIC DNA]</scope>
    <source>
        <strain evidence="2">CCUG 57113</strain>
    </source>
</reference>